<reference evidence="4" key="1">
    <citation type="submission" date="2016-10" db="EMBL/GenBank/DDBJ databases">
        <authorList>
            <person name="Varghese N."/>
            <person name="Submissions S."/>
        </authorList>
    </citation>
    <scope>NUCLEOTIDE SEQUENCE [LARGE SCALE GENOMIC DNA]</scope>
    <source>
        <strain evidence="4">CGMCC 4.3504</strain>
    </source>
</reference>
<gene>
    <name evidence="3" type="ORF">SAMN05216505_103183</name>
</gene>
<evidence type="ECO:0000256" key="2">
    <source>
        <dbReference type="SAM" id="Phobius"/>
    </source>
</evidence>
<evidence type="ECO:0000256" key="1">
    <source>
        <dbReference type="SAM" id="MobiDB-lite"/>
    </source>
</evidence>
<proteinExistence type="predicted"/>
<keyword evidence="2" id="KW-1133">Transmembrane helix</keyword>
<dbReference type="EMBL" id="FMZK01000003">
    <property type="protein sequence ID" value="SDC69253.1"/>
    <property type="molecule type" value="Genomic_DNA"/>
</dbReference>
<dbReference type="RefSeq" id="WP_074994161.1">
    <property type="nucleotide sequence ID" value="NZ_FMZK01000003.1"/>
</dbReference>
<feature type="transmembrane region" description="Helical" evidence="2">
    <location>
        <begin position="49"/>
        <end position="69"/>
    </location>
</feature>
<dbReference type="AlphaFoldDB" id="A0A1G6NMX7"/>
<keyword evidence="2" id="KW-0472">Membrane</keyword>
<protein>
    <recommendedName>
        <fullName evidence="5">LigA protein</fullName>
    </recommendedName>
</protein>
<evidence type="ECO:0008006" key="5">
    <source>
        <dbReference type="Google" id="ProtNLM"/>
    </source>
</evidence>
<keyword evidence="2" id="KW-0812">Transmembrane</keyword>
<dbReference type="STRING" id="67344.SAMN05216505_103183"/>
<name>A0A1G6NMX7_9ACTN</name>
<dbReference type="Proteomes" id="UP000182100">
    <property type="component" value="Unassembled WGS sequence"/>
</dbReference>
<evidence type="ECO:0000313" key="4">
    <source>
        <dbReference type="Proteomes" id="UP000182100"/>
    </source>
</evidence>
<evidence type="ECO:0000313" key="3">
    <source>
        <dbReference type="EMBL" id="SDC69253.1"/>
    </source>
</evidence>
<feature type="region of interest" description="Disordered" evidence="1">
    <location>
        <begin position="73"/>
        <end position="102"/>
    </location>
</feature>
<organism evidence="3 4">
    <name type="scientific">Streptomyces prasinopilosus</name>
    <dbReference type="NCBI Taxonomy" id="67344"/>
    <lineage>
        <taxon>Bacteria</taxon>
        <taxon>Bacillati</taxon>
        <taxon>Actinomycetota</taxon>
        <taxon>Actinomycetes</taxon>
        <taxon>Kitasatosporales</taxon>
        <taxon>Streptomycetaceae</taxon>
        <taxon>Streptomyces</taxon>
    </lineage>
</organism>
<accession>A0A1G6NMX7</accession>
<keyword evidence="4" id="KW-1185">Reference proteome</keyword>
<sequence>MSLDQHSDPFEERLSAALHDTGDTFEADRRALADGGLTRGRRIRARRRAAVLGGAAGIALVGVGGALLLPGGSGSGGGEDGRTSAASGAEVTAGAKGTPAPVSGEELIRTLKELLPDGRFSGEQGRGTDSPLGPFARVVYDDGEGPAAVGVGLQRVEPGSSRAREATLCPDKVLTPHDSCATSTLADGSKLMMFKGYEYPDRRAATRMWNAVLVTPQGQLVGVGEWNSAAEKDEPVSRPAPPLSASQLKELATALQWRTVVDAIPEPVDSSAPPPRADGPAVRERLAGLVPDRLDVVSKGGQEDEYAYLVVDDGEGRSFVQVNVQHGMAHLAHELPGPAEKLEDGTRVVTRRGPGEKGAAGVVMWTVDTLRTDGMRVVVSAFNSGAQHEDATREVPALTMEELRTIALSRWWDDLK</sequence>